<evidence type="ECO:0000313" key="7">
    <source>
        <dbReference type="Proteomes" id="UP000198822"/>
    </source>
</evidence>
<dbReference type="OrthoDB" id="9804442at2"/>
<dbReference type="InterPro" id="IPR000086">
    <property type="entry name" value="NUDIX_hydrolase_dom"/>
</dbReference>
<dbReference type="InterPro" id="IPR020476">
    <property type="entry name" value="Nudix_hydrolase"/>
</dbReference>
<dbReference type="PROSITE" id="PS00893">
    <property type="entry name" value="NUDIX_BOX"/>
    <property type="match status" value="1"/>
</dbReference>
<reference evidence="7" key="1">
    <citation type="submission" date="2016-10" db="EMBL/GenBank/DDBJ databases">
        <authorList>
            <person name="Varghese N."/>
            <person name="Submissions S."/>
        </authorList>
    </citation>
    <scope>NUCLEOTIDE SEQUENCE [LARGE SCALE GENOMIC DNA]</scope>
    <source>
        <strain evidence="7">DSM 22002</strain>
    </source>
</reference>
<evidence type="ECO:0000256" key="3">
    <source>
        <dbReference type="ARBA" id="ARBA00022801"/>
    </source>
</evidence>
<dbReference type="AlphaFoldDB" id="A0A1G8DFY7"/>
<comment type="cofactor">
    <cofactor evidence="1">
        <name>Mg(2+)</name>
        <dbReference type="ChEBI" id="CHEBI:18420"/>
    </cofactor>
</comment>
<name>A0A1G8DFY7_9MICO</name>
<feature type="domain" description="Nudix hydrolase" evidence="5">
    <location>
        <begin position="1"/>
        <end position="141"/>
    </location>
</feature>
<accession>A0A1G8DFY7</accession>
<dbReference type="STRING" id="399736.SAMN04489720_1622"/>
<evidence type="ECO:0000256" key="2">
    <source>
        <dbReference type="ARBA" id="ARBA00005582"/>
    </source>
</evidence>
<proteinExistence type="inferred from homology"/>
<dbReference type="EMBL" id="LT629695">
    <property type="protein sequence ID" value="SDH56220.1"/>
    <property type="molecule type" value="Genomic_DNA"/>
</dbReference>
<keyword evidence="7" id="KW-1185">Reference proteome</keyword>
<dbReference type="CDD" id="cd02883">
    <property type="entry name" value="NUDIX_Hydrolase"/>
    <property type="match status" value="1"/>
</dbReference>
<evidence type="ECO:0000256" key="1">
    <source>
        <dbReference type="ARBA" id="ARBA00001946"/>
    </source>
</evidence>
<comment type="similarity">
    <text evidence="2 4">Belongs to the Nudix hydrolase family.</text>
</comment>
<dbReference type="Pfam" id="PF00293">
    <property type="entry name" value="NUDIX"/>
    <property type="match status" value="1"/>
</dbReference>
<gene>
    <name evidence="6" type="ORF">SAMN04489720_1622</name>
</gene>
<dbReference type="RefSeq" id="WP_092504035.1">
    <property type="nucleotide sequence ID" value="NZ_LT629695.1"/>
</dbReference>
<evidence type="ECO:0000259" key="5">
    <source>
        <dbReference type="PROSITE" id="PS51462"/>
    </source>
</evidence>
<dbReference type="SUPFAM" id="SSF55811">
    <property type="entry name" value="Nudix"/>
    <property type="match status" value="1"/>
</dbReference>
<dbReference type="PROSITE" id="PS51462">
    <property type="entry name" value="NUDIX"/>
    <property type="match status" value="1"/>
</dbReference>
<dbReference type="Gene3D" id="3.90.79.10">
    <property type="entry name" value="Nucleoside Triphosphate Pyrophosphohydrolase"/>
    <property type="match status" value="1"/>
</dbReference>
<dbReference type="InterPro" id="IPR020084">
    <property type="entry name" value="NUDIX_hydrolase_CS"/>
</dbReference>
<dbReference type="Proteomes" id="UP000198822">
    <property type="component" value="Chromosome I"/>
</dbReference>
<dbReference type="InterPro" id="IPR015797">
    <property type="entry name" value="NUDIX_hydrolase-like_dom_sf"/>
</dbReference>
<dbReference type="PANTHER" id="PTHR43046">
    <property type="entry name" value="GDP-MANNOSE MANNOSYL HYDROLASE"/>
    <property type="match status" value="1"/>
</dbReference>
<protein>
    <submittedName>
        <fullName evidence="6">8-oxo-dGTP diphosphatase</fullName>
    </submittedName>
</protein>
<evidence type="ECO:0000256" key="4">
    <source>
        <dbReference type="RuleBase" id="RU003476"/>
    </source>
</evidence>
<sequence length="148" mass="15969">MRIRAAAYCVITRGAGADEELLLSHWRDGSRHGWTLPGGGIDPGEHPEHAAVREVFEETGYHARLTGLLGVDSIVIPAKERLRGEGEPLHGLRVVYSAEITGGELTIEVDGSSDDAGWHRLADVPDLRRVSLVDVALGMRDGWAPTTA</sequence>
<evidence type="ECO:0000313" key="6">
    <source>
        <dbReference type="EMBL" id="SDH56220.1"/>
    </source>
</evidence>
<dbReference type="PRINTS" id="PR00502">
    <property type="entry name" value="NUDIXFAMILY"/>
</dbReference>
<organism evidence="6 7">
    <name type="scientific">Agrococcus jejuensis</name>
    <dbReference type="NCBI Taxonomy" id="399736"/>
    <lineage>
        <taxon>Bacteria</taxon>
        <taxon>Bacillati</taxon>
        <taxon>Actinomycetota</taxon>
        <taxon>Actinomycetes</taxon>
        <taxon>Micrococcales</taxon>
        <taxon>Microbacteriaceae</taxon>
        <taxon>Agrococcus</taxon>
    </lineage>
</organism>
<dbReference type="PANTHER" id="PTHR43046:SF14">
    <property type="entry name" value="MUTT_NUDIX FAMILY PROTEIN"/>
    <property type="match status" value="1"/>
</dbReference>
<dbReference type="GO" id="GO:0016787">
    <property type="term" value="F:hydrolase activity"/>
    <property type="evidence" value="ECO:0007669"/>
    <property type="project" value="UniProtKB-KW"/>
</dbReference>
<keyword evidence="3 4" id="KW-0378">Hydrolase</keyword>